<organism evidence="2 3">
    <name type="scientific">Paracoccus lutimaris</name>
    <dbReference type="NCBI Taxonomy" id="1490030"/>
    <lineage>
        <taxon>Bacteria</taxon>
        <taxon>Pseudomonadati</taxon>
        <taxon>Pseudomonadota</taxon>
        <taxon>Alphaproteobacteria</taxon>
        <taxon>Rhodobacterales</taxon>
        <taxon>Paracoccaceae</taxon>
        <taxon>Paracoccus</taxon>
    </lineage>
</organism>
<feature type="compositionally biased region" description="Basic and acidic residues" evidence="1">
    <location>
        <begin position="111"/>
        <end position="124"/>
    </location>
</feature>
<dbReference type="OrthoDB" id="9795340at2"/>
<evidence type="ECO:0000313" key="3">
    <source>
        <dbReference type="Proteomes" id="UP000253345"/>
    </source>
</evidence>
<dbReference type="EMBL" id="QPJL01000001">
    <property type="protein sequence ID" value="RCW88751.1"/>
    <property type="molecule type" value="Genomic_DNA"/>
</dbReference>
<name>A0A368Z8N2_9RHOB</name>
<dbReference type="Proteomes" id="UP000253345">
    <property type="component" value="Unassembled WGS sequence"/>
</dbReference>
<dbReference type="GO" id="GO:0045271">
    <property type="term" value="C:respiratory chain complex I"/>
    <property type="evidence" value="ECO:0007669"/>
    <property type="project" value="InterPro"/>
</dbReference>
<feature type="compositionally biased region" description="Basic and acidic residues" evidence="1">
    <location>
        <begin position="75"/>
        <end position="90"/>
    </location>
</feature>
<dbReference type="GO" id="GO:0006979">
    <property type="term" value="P:response to oxidative stress"/>
    <property type="evidence" value="ECO:0007669"/>
    <property type="project" value="TreeGrafter"/>
</dbReference>
<dbReference type="AlphaFoldDB" id="A0A368Z8N2"/>
<sequence>MSLFIRLLTWWNSQTLNTQVWTKLYGEKVGEDDQGNIYYQSNGGKRRWVIYNGEAEASRVAPEWHGWLHHTYKEPPTRDPLTHKAWEKPHAPNQTGTPEAYHPQGSLYRADPAKRRDYDAWQPE</sequence>
<evidence type="ECO:0000313" key="2">
    <source>
        <dbReference type="EMBL" id="RCW88751.1"/>
    </source>
</evidence>
<gene>
    <name evidence="2" type="ORF">DFP89_101187</name>
</gene>
<keyword evidence="3" id="KW-1185">Reference proteome</keyword>
<dbReference type="RefSeq" id="WP_114347504.1">
    <property type="nucleotide sequence ID" value="NZ_QPJL01000001.1"/>
</dbReference>
<dbReference type="Pfam" id="PF05071">
    <property type="entry name" value="NDUFA12"/>
    <property type="match status" value="1"/>
</dbReference>
<dbReference type="InterPro" id="IPR007763">
    <property type="entry name" value="NDUFA12"/>
</dbReference>
<accession>A0A368Z8N2</accession>
<comment type="caution">
    <text evidence="2">The sequence shown here is derived from an EMBL/GenBank/DDBJ whole genome shotgun (WGS) entry which is preliminary data.</text>
</comment>
<dbReference type="PANTHER" id="PTHR12910">
    <property type="entry name" value="NADH-UBIQUINONE OXIDOREDUCTASE SUBUNIT B17.2"/>
    <property type="match status" value="1"/>
</dbReference>
<keyword evidence="2" id="KW-0830">Ubiquinone</keyword>
<dbReference type="PANTHER" id="PTHR12910:SF2">
    <property type="entry name" value="NADH DEHYDROGENASE [UBIQUINONE] 1 ALPHA SUBCOMPLEX SUBUNIT 12"/>
    <property type="match status" value="1"/>
</dbReference>
<feature type="region of interest" description="Disordered" evidence="1">
    <location>
        <begin position="75"/>
        <end position="124"/>
    </location>
</feature>
<reference evidence="2 3" key="1">
    <citation type="submission" date="2018-07" db="EMBL/GenBank/DDBJ databases">
        <title>Genomic Encyclopedia of Type Strains, Phase III (KMG-III): the genomes of soil and plant-associated and newly described type strains.</title>
        <authorList>
            <person name="Whitman W."/>
        </authorList>
    </citation>
    <scope>NUCLEOTIDE SEQUENCE [LARGE SCALE GENOMIC DNA]</scope>
    <source>
        <strain evidence="2 3">CECT 8525</strain>
    </source>
</reference>
<dbReference type="NCBIfam" id="NF006040">
    <property type="entry name" value="PRK08183.1"/>
    <property type="match status" value="1"/>
</dbReference>
<evidence type="ECO:0000256" key="1">
    <source>
        <dbReference type="SAM" id="MobiDB-lite"/>
    </source>
</evidence>
<protein>
    <submittedName>
        <fullName evidence="2">NADH:ubiquinone oxidoreductase subunit</fullName>
    </submittedName>
</protein>
<proteinExistence type="predicted"/>